<protein>
    <recommendedName>
        <fullName evidence="2">DUF7869 domain-containing protein</fullName>
    </recommendedName>
</protein>
<comment type="caution">
    <text evidence="3">The sequence shown here is derived from an EMBL/GenBank/DDBJ whole genome shotgun (WGS) entry which is preliminary data.</text>
</comment>
<feature type="region of interest" description="Disordered" evidence="1">
    <location>
        <begin position="592"/>
        <end position="614"/>
    </location>
</feature>
<evidence type="ECO:0000313" key="3">
    <source>
        <dbReference type="EMBL" id="CAH1984890.1"/>
    </source>
</evidence>
<evidence type="ECO:0000256" key="1">
    <source>
        <dbReference type="SAM" id="MobiDB-lite"/>
    </source>
</evidence>
<proteinExistence type="predicted"/>
<dbReference type="PANTHER" id="PTHR10773">
    <property type="entry name" value="DNA-DIRECTED RNA POLYMERASES I, II, AND III SUBUNIT RPABC2"/>
    <property type="match status" value="1"/>
</dbReference>
<reference evidence="3" key="1">
    <citation type="submission" date="2022-03" db="EMBL/GenBank/DDBJ databases">
        <authorList>
            <person name="Sayadi A."/>
        </authorList>
    </citation>
    <scope>NUCLEOTIDE SEQUENCE</scope>
</reference>
<accession>A0A9P0PGL4</accession>
<feature type="region of interest" description="Disordered" evidence="1">
    <location>
        <begin position="145"/>
        <end position="167"/>
    </location>
</feature>
<evidence type="ECO:0000259" key="2">
    <source>
        <dbReference type="Pfam" id="PF25273"/>
    </source>
</evidence>
<evidence type="ECO:0000313" key="4">
    <source>
        <dbReference type="Proteomes" id="UP001152888"/>
    </source>
</evidence>
<feature type="compositionally biased region" description="Basic residues" evidence="1">
    <location>
        <begin position="151"/>
        <end position="161"/>
    </location>
</feature>
<keyword evidence="4" id="KW-1185">Reference proteome</keyword>
<sequence length="614" mass="72189">MEEAKERMEKKEKNKIRRNLGHSYKNHKGIEVTARELGPPCTCKNKCREKLGEKELDIFKSFWDLGDYDKQNIYLYSCMEAIPKKRSYPKKTKKQVSSRHISIEYFVKLNGENVRLCKKEFLSVHGLQHSKKRIEILYKKMSNEGSITPKKDKRGKHKNRPNRTPAENLQSARDHINAIPKYTSHYSRKKNPGKVYINHDLNISKLYKDYYIDWCKERDLVHVSEDRYRRIFCTEYNIGFKLPKSDTCKTCDMLKIKIEDPGATTEEIKSDKIKLELHQRRAEAMQQSLKRETEYAKISGDTYVITFDLQQALPVPNLTVGPAFYLRKAWVYNLGIHDCVTGQGYMYMWPENVAKRGSDEIASILYKHFREHSIKGNKKLIVYTDNCGGQNKNWSIICLWQQLVVDGWFDSVEHRFLVVGHTHLPCDRDFALIEKYKKGMRQVYEPNDWYQAVQKAKRTNPFVVNVIKQEDIISFKDLLTQIQKKNVLDDKGKLNFSHVSHFKFCHEDPNKMYVKHAINEEFRSVTIKKRGIRHSISLRLKDLKRKYYQLLPLNNKKVSNLSELLKYIPPIYIDFYREIGACIVVTNPTTSEQNGVEDLDARSSEEENDNEDDE</sequence>
<feature type="domain" description="DUF7869" evidence="2">
    <location>
        <begin position="342"/>
        <end position="511"/>
    </location>
</feature>
<dbReference type="Pfam" id="PF25273">
    <property type="entry name" value="DUF7869"/>
    <property type="match status" value="1"/>
</dbReference>
<dbReference type="EMBL" id="CAKOFQ010006966">
    <property type="protein sequence ID" value="CAH1984890.1"/>
    <property type="molecule type" value="Genomic_DNA"/>
</dbReference>
<organism evidence="3 4">
    <name type="scientific">Acanthoscelides obtectus</name>
    <name type="common">Bean weevil</name>
    <name type="synonym">Bruchus obtectus</name>
    <dbReference type="NCBI Taxonomy" id="200917"/>
    <lineage>
        <taxon>Eukaryota</taxon>
        <taxon>Metazoa</taxon>
        <taxon>Ecdysozoa</taxon>
        <taxon>Arthropoda</taxon>
        <taxon>Hexapoda</taxon>
        <taxon>Insecta</taxon>
        <taxon>Pterygota</taxon>
        <taxon>Neoptera</taxon>
        <taxon>Endopterygota</taxon>
        <taxon>Coleoptera</taxon>
        <taxon>Polyphaga</taxon>
        <taxon>Cucujiformia</taxon>
        <taxon>Chrysomeloidea</taxon>
        <taxon>Chrysomelidae</taxon>
        <taxon>Bruchinae</taxon>
        <taxon>Bruchini</taxon>
        <taxon>Acanthoscelides</taxon>
    </lineage>
</organism>
<dbReference type="AlphaFoldDB" id="A0A9P0PGL4"/>
<dbReference type="InterPro" id="IPR057191">
    <property type="entry name" value="DUF7869"/>
</dbReference>
<gene>
    <name evidence="3" type="ORF">ACAOBT_LOCUS16378</name>
</gene>
<dbReference type="Proteomes" id="UP001152888">
    <property type="component" value="Unassembled WGS sequence"/>
</dbReference>
<dbReference type="OrthoDB" id="6351383at2759"/>
<dbReference type="PANTHER" id="PTHR10773:SF19">
    <property type="match status" value="1"/>
</dbReference>
<name>A0A9P0PGL4_ACAOB</name>